<reference evidence="1" key="1">
    <citation type="submission" date="2021-02" db="EMBL/GenBank/DDBJ databases">
        <authorList>
            <person name="Nowell W R."/>
        </authorList>
    </citation>
    <scope>NUCLEOTIDE SEQUENCE</scope>
</reference>
<protein>
    <submittedName>
        <fullName evidence="1">Uncharacterized protein</fullName>
    </submittedName>
</protein>
<accession>A0A815WJ36</accession>
<gene>
    <name evidence="1" type="ORF">ZHD862_LOCUS39282</name>
</gene>
<feature type="non-terminal residue" evidence="1">
    <location>
        <position position="1"/>
    </location>
</feature>
<proteinExistence type="predicted"/>
<sequence>EGGLYDKHYQVWGPCDGENFDAFIDLPYFTLATLMEKRQEEEEDVPIDPEDIYDRVVFDLYKVDNFETWQMIKNRLINGTSLNIILEILCSL</sequence>
<name>A0A815WJ36_9BILA</name>
<organism evidence="1 2">
    <name type="scientific">Rotaria sordida</name>
    <dbReference type="NCBI Taxonomy" id="392033"/>
    <lineage>
        <taxon>Eukaryota</taxon>
        <taxon>Metazoa</taxon>
        <taxon>Spiralia</taxon>
        <taxon>Gnathifera</taxon>
        <taxon>Rotifera</taxon>
        <taxon>Eurotatoria</taxon>
        <taxon>Bdelloidea</taxon>
        <taxon>Philodinida</taxon>
        <taxon>Philodinidae</taxon>
        <taxon>Rotaria</taxon>
    </lineage>
</organism>
<dbReference type="Proteomes" id="UP000663864">
    <property type="component" value="Unassembled WGS sequence"/>
</dbReference>
<evidence type="ECO:0000313" key="1">
    <source>
        <dbReference type="EMBL" id="CAF1548427.1"/>
    </source>
</evidence>
<dbReference type="EMBL" id="CAJNOT010016163">
    <property type="protein sequence ID" value="CAF1548427.1"/>
    <property type="molecule type" value="Genomic_DNA"/>
</dbReference>
<dbReference type="AlphaFoldDB" id="A0A815WJ36"/>
<evidence type="ECO:0000313" key="2">
    <source>
        <dbReference type="Proteomes" id="UP000663864"/>
    </source>
</evidence>
<comment type="caution">
    <text evidence="1">The sequence shown here is derived from an EMBL/GenBank/DDBJ whole genome shotgun (WGS) entry which is preliminary data.</text>
</comment>